<reference evidence="12 13" key="1">
    <citation type="journal article" date="2016" name="Genome Biol. Evol.">
        <title>Divergent and convergent evolution of fungal pathogenicity.</title>
        <authorList>
            <person name="Shang Y."/>
            <person name="Xiao G."/>
            <person name="Zheng P."/>
            <person name="Cen K."/>
            <person name="Zhan S."/>
            <person name="Wang C."/>
        </authorList>
    </citation>
    <scope>NUCLEOTIDE SEQUENCE [LARGE SCALE GENOMIC DNA]</scope>
    <source>
        <strain evidence="12 13">ARSEF 2679</strain>
    </source>
</reference>
<keyword evidence="6 9" id="KW-0030">Aminoacyl-tRNA synthetase</keyword>
<dbReference type="SUPFAM" id="SSF57770">
    <property type="entry name" value="Methionyl-tRNA synthetase (MetRS), Zn-domain"/>
    <property type="match status" value="1"/>
</dbReference>
<dbReference type="GO" id="GO:0004825">
    <property type="term" value="F:methionine-tRNA ligase activity"/>
    <property type="evidence" value="ECO:0007669"/>
    <property type="project" value="UniProtKB-EC"/>
</dbReference>
<keyword evidence="2 9" id="KW-0436">Ligase</keyword>
<accession>A0A168CPR8</accession>
<dbReference type="InterPro" id="IPR023458">
    <property type="entry name" value="Met-tRNA_ligase_1"/>
</dbReference>
<dbReference type="InterPro" id="IPR015413">
    <property type="entry name" value="Methionyl/Leucyl_tRNA_Synth"/>
</dbReference>
<dbReference type="EMBL" id="AZHB01000003">
    <property type="protein sequence ID" value="OAA71641.1"/>
    <property type="molecule type" value="Genomic_DNA"/>
</dbReference>
<dbReference type="AlphaFoldDB" id="A0A168CPR8"/>
<proteinExistence type="inferred from homology"/>
<dbReference type="SUPFAM" id="SSF52374">
    <property type="entry name" value="Nucleotidylyl transferase"/>
    <property type="match status" value="1"/>
</dbReference>
<dbReference type="Pfam" id="PF19303">
    <property type="entry name" value="Anticodon_3"/>
    <property type="match status" value="1"/>
</dbReference>
<protein>
    <recommendedName>
        <fullName evidence="7">Methionyl-tRNA synthetase</fullName>
    </recommendedName>
</protein>
<dbReference type="Gene3D" id="2.20.28.20">
    <property type="entry name" value="Methionyl-tRNA synthetase, Zn-domain"/>
    <property type="match status" value="1"/>
</dbReference>
<evidence type="ECO:0000256" key="6">
    <source>
        <dbReference type="ARBA" id="ARBA00023146"/>
    </source>
</evidence>
<evidence type="ECO:0000256" key="1">
    <source>
        <dbReference type="ARBA" id="ARBA00005594"/>
    </source>
</evidence>
<dbReference type="Proteomes" id="UP000076744">
    <property type="component" value="Unassembled WGS sequence"/>
</dbReference>
<keyword evidence="13" id="KW-1185">Reference proteome</keyword>
<feature type="domain" description="Methionyl/Leucyl tRNA synthetase" evidence="10">
    <location>
        <begin position="244"/>
        <end position="306"/>
    </location>
</feature>
<feature type="domain" description="Methionyl-tRNA synthetase anticodon-binding" evidence="11">
    <location>
        <begin position="333"/>
        <end position="467"/>
    </location>
</feature>
<dbReference type="InterPro" id="IPR014729">
    <property type="entry name" value="Rossmann-like_a/b/a_fold"/>
</dbReference>
<dbReference type="InterPro" id="IPR029038">
    <property type="entry name" value="MetRS_Zn"/>
</dbReference>
<evidence type="ECO:0000313" key="13">
    <source>
        <dbReference type="Proteomes" id="UP000076744"/>
    </source>
</evidence>
<evidence type="ECO:0000256" key="3">
    <source>
        <dbReference type="ARBA" id="ARBA00022741"/>
    </source>
</evidence>
<dbReference type="Pfam" id="PF09334">
    <property type="entry name" value="tRNA-synt_1g"/>
    <property type="match status" value="2"/>
</dbReference>
<comment type="similarity">
    <text evidence="1 9">Belongs to the class-I aminoacyl-tRNA synthetase family.</text>
</comment>
<dbReference type="RefSeq" id="XP_018707522.1">
    <property type="nucleotide sequence ID" value="XM_018845799.1"/>
</dbReference>
<evidence type="ECO:0000259" key="11">
    <source>
        <dbReference type="Pfam" id="PF19303"/>
    </source>
</evidence>
<dbReference type="OrthoDB" id="5844513at2759"/>
<evidence type="ECO:0000256" key="9">
    <source>
        <dbReference type="RuleBase" id="RU363039"/>
    </source>
</evidence>
<comment type="catalytic activity">
    <reaction evidence="8">
        <text>tRNA(Met) + L-methionine + ATP = L-methionyl-tRNA(Met) + AMP + diphosphate</text>
        <dbReference type="Rhea" id="RHEA:13481"/>
        <dbReference type="Rhea" id="RHEA-COMP:9667"/>
        <dbReference type="Rhea" id="RHEA-COMP:9698"/>
        <dbReference type="ChEBI" id="CHEBI:30616"/>
        <dbReference type="ChEBI" id="CHEBI:33019"/>
        <dbReference type="ChEBI" id="CHEBI:57844"/>
        <dbReference type="ChEBI" id="CHEBI:78442"/>
        <dbReference type="ChEBI" id="CHEBI:78530"/>
        <dbReference type="ChEBI" id="CHEBI:456215"/>
        <dbReference type="EC" id="6.1.1.10"/>
    </reaction>
</comment>
<organism evidence="12 13">
    <name type="scientific">Cordyceps fumosorosea (strain ARSEF 2679)</name>
    <name type="common">Isaria fumosorosea</name>
    <dbReference type="NCBI Taxonomy" id="1081104"/>
    <lineage>
        <taxon>Eukaryota</taxon>
        <taxon>Fungi</taxon>
        <taxon>Dikarya</taxon>
        <taxon>Ascomycota</taxon>
        <taxon>Pezizomycotina</taxon>
        <taxon>Sordariomycetes</taxon>
        <taxon>Hypocreomycetidae</taxon>
        <taxon>Hypocreales</taxon>
        <taxon>Cordycipitaceae</taxon>
        <taxon>Cordyceps</taxon>
    </lineage>
</organism>
<name>A0A168CPR8_CORFA</name>
<evidence type="ECO:0000313" key="12">
    <source>
        <dbReference type="EMBL" id="OAA71641.1"/>
    </source>
</evidence>
<keyword evidence="4 9" id="KW-0067">ATP-binding</keyword>
<sequence length="521" mass="58290">MCLRDTAELVDWTHFTSAGGTDEYGTTTEARALPEKCTPKELLRQLQTDITQDIFLKLRDNGFLKERITTQLYCEQHQSFLADRFVQGECPVCGYEDARGDQCGLCGQLLDTLQLKNPPLQGRRRAKPITKDTNHIFLELDKLQPEVEAFFKESASKGSWSRNSQVITSAWLKQGLKPRSITRDIKWGTAVPLPGYEDKIVYSWFDACIGYVSITAAYTDQWEQWWRSPNVELYQFIGKGQYDLTYEGGKFSKSRGIGVFGDSARKTGVPSDIWRSFLLSHRPETGDTDFTNNLLLKNLGNFVSRVLRFINSHRYVDMVPNWEEHSDVSLTGFQKNINQLLAQYMQDLDAVKMRSALATVLWISQEGNIFLQSSRLDNSLAESEPLKCAAVIGVAVNVAHLLASLLAPFMPDTAKSISSQLGADLLPIPSEWSPGSIAPGHRINKSQHLFSRIKPETAGEWRKLFGSDEVAKLTMEEATLKARKRAAVKAARNIGGNESGEAVENEASIELAAGTDQLQLQ</sequence>
<dbReference type="GO" id="GO:0005829">
    <property type="term" value="C:cytosol"/>
    <property type="evidence" value="ECO:0007669"/>
    <property type="project" value="TreeGrafter"/>
</dbReference>
<evidence type="ECO:0000259" key="10">
    <source>
        <dbReference type="Pfam" id="PF09334"/>
    </source>
</evidence>
<dbReference type="InterPro" id="IPR009080">
    <property type="entry name" value="tRNAsynth_Ia_anticodon-bd"/>
</dbReference>
<evidence type="ECO:0000256" key="2">
    <source>
        <dbReference type="ARBA" id="ARBA00022598"/>
    </source>
</evidence>
<gene>
    <name evidence="12" type="ORF">ISF_02192</name>
</gene>
<dbReference type="GO" id="GO:0006431">
    <property type="term" value="P:methionyl-tRNA aminoacylation"/>
    <property type="evidence" value="ECO:0007669"/>
    <property type="project" value="TreeGrafter"/>
</dbReference>
<keyword evidence="5 9" id="KW-0648">Protein biosynthesis</keyword>
<dbReference type="SUPFAM" id="SSF47323">
    <property type="entry name" value="Anticodon-binding domain of a subclass of class I aminoacyl-tRNA synthetases"/>
    <property type="match status" value="1"/>
</dbReference>
<evidence type="ECO:0000256" key="4">
    <source>
        <dbReference type="ARBA" id="ARBA00022840"/>
    </source>
</evidence>
<dbReference type="PANTHER" id="PTHR45765:SF1">
    <property type="entry name" value="METHIONINE--TRNA LIGASE, CYTOPLASMIC"/>
    <property type="match status" value="1"/>
</dbReference>
<dbReference type="GeneID" id="30018484"/>
<dbReference type="GO" id="GO:0005524">
    <property type="term" value="F:ATP binding"/>
    <property type="evidence" value="ECO:0007669"/>
    <property type="project" value="UniProtKB-KW"/>
</dbReference>
<keyword evidence="3 9" id="KW-0547">Nucleotide-binding</keyword>
<evidence type="ECO:0000256" key="7">
    <source>
        <dbReference type="ARBA" id="ARBA00030904"/>
    </source>
</evidence>
<dbReference type="STRING" id="1081104.A0A168CPR8"/>
<dbReference type="InterPro" id="IPR041872">
    <property type="entry name" value="Anticodon_Met"/>
</dbReference>
<dbReference type="Gene3D" id="1.10.730.10">
    <property type="entry name" value="Isoleucyl-tRNA Synthetase, Domain 1"/>
    <property type="match status" value="1"/>
</dbReference>
<comment type="caution">
    <text evidence="12">The sequence shown here is derived from an EMBL/GenBank/DDBJ whole genome shotgun (WGS) entry which is preliminary data.</text>
</comment>
<dbReference type="PANTHER" id="PTHR45765">
    <property type="entry name" value="METHIONINE--TRNA LIGASE"/>
    <property type="match status" value="1"/>
</dbReference>
<evidence type="ECO:0000256" key="8">
    <source>
        <dbReference type="ARBA" id="ARBA00047364"/>
    </source>
</evidence>
<dbReference type="Gene3D" id="3.40.50.620">
    <property type="entry name" value="HUPs"/>
    <property type="match status" value="2"/>
</dbReference>
<evidence type="ECO:0000256" key="5">
    <source>
        <dbReference type="ARBA" id="ARBA00022917"/>
    </source>
</evidence>
<feature type="domain" description="Methionyl/Leucyl tRNA synthetase" evidence="10">
    <location>
        <begin position="47"/>
        <end position="239"/>
    </location>
</feature>
<dbReference type="GO" id="GO:0017101">
    <property type="term" value="C:aminoacyl-tRNA synthetase multienzyme complex"/>
    <property type="evidence" value="ECO:0007669"/>
    <property type="project" value="TreeGrafter"/>
</dbReference>